<accession>A0AAW1TW69</accession>
<proteinExistence type="predicted"/>
<dbReference type="AlphaFoldDB" id="A0AAW1TW69"/>
<dbReference type="Proteomes" id="UP001431783">
    <property type="component" value="Unassembled WGS sequence"/>
</dbReference>
<organism evidence="1 2">
    <name type="scientific">Henosepilachna vigintioctopunctata</name>
    <dbReference type="NCBI Taxonomy" id="420089"/>
    <lineage>
        <taxon>Eukaryota</taxon>
        <taxon>Metazoa</taxon>
        <taxon>Ecdysozoa</taxon>
        <taxon>Arthropoda</taxon>
        <taxon>Hexapoda</taxon>
        <taxon>Insecta</taxon>
        <taxon>Pterygota</taxon>
        <taxon>Neoptera</taxon>
        <taxon>Endopterygota</taxon>
        <taxon>Coleoptera</taxon>
        <taxon>Polyphaga</taxon>
        <taxon>Cucujiformia</taxon>
        <taxon>Coccinelloidea</taxon>
        <taxon>Coccinellidae</taxon>
        <taxon>Epilachninae</taxon>
        <taxon>Epilachnini</taxon>
        <taxon>Henosepilachna</taxon>
    </lineage>
</organism>
<reference evidence="1 2" key="1">
    <citation type="submission" date="2023-03" db="EMBL/GenBank/DDBJ databases">
        <title>Genome insight into feeding habits of ladybird beetles.</title>
        <authorList>
            <person name="Li H.-S."/>
            <person name="Huang Y.-H."/>
            <person name="Pang H."/>
        </authorList>
    </citation>
    <scope>NUCLEOTIDE SEQUENCE [LARGE SCALE GENOMIC DNA]</scope>
    <source>
        <strain evidence="1">SYSU_2023b</strain>
        <tissue evidence="1">Whole body</tissue>
    </source>
</reference>
<gene>
    <name evidence="1" type="ORF">WA026_018719</name>
</gene>
<protein>
    <submittedName>
        <fullName evidence="1">Uncharacterized protein</fullName>
    </submittedName>
</protein>
<evidence type="ECO:0000313" key="2">
    <source>
        <dbReference type="Proteomes" id="UP001431783"/>
    </source>
</evidence>
<evidence type="ECO:0000313" key="1">
    <source>
        <dbReference type="EMBL" id="KAK9872587.1"/>
    </source>
</evidence>
<comment type="caution">
    <text evidence="1">The sequence shown here is derived from an EMBL/GenBank/DDBJ whole genome shotgun (WGS) entry which is preliminary data.</text>
</comment>
<keyword evidence="2" id="KW-1185">Reference proteome</keyword>
<dbReference type="EMBL" id="JARQZJ010000012">
    <property type="protein sequence ID" value="KAK9872587.1"/>
    <property type="molecule type" value="Genomic_DNA"/>
</dbReference>
<sequence length="120" mass="13698">MKNLLVKNLAKGEKEGAAGEILTEVFGVNDEVYQDIDGLQKNQQEIIQASNHQARFMVKMVSHINETEQKIATRLRNFTQKLNQGLEAVQEMQKWYKAANSNTISMNILHVQQRDVLRSA</sequence>
<name>A0AAW1TW69_9CUCU</name>